<dbReference type="GO" id="GO:0044183">
    <property type="term" value="F:protein folding chaperone"/>
    <property type="evidence" value="ECO:0000318"/>
    <property type="project" value="GO_Central"/>
</dbReference>
<dbReference type="InterPro" id="IPR038052">
    <property type="entry name" value="Chaperonin_RbcX_sf"/>
</dbReference>
<sequence>MLDLRTGWVVSTDPGGWHRRGDSISRCFEPDSEDRVLIMAATIRSTGCCAIANARSLSQTQYSSKQERWEKSSSAGCVGGTLGGTHATGLASVLFCNKTFLLPKNRSRPNFRFGHVSPIRSKMFVPGFGEASPEAKAAAALHNFFTYVAVKIVASQLEDYNKEAYVDLMEFLEKMPLNDGDKFIAALMRESFRHKNLALRIMEVRSAYANQDFEWDNLQSLSFKQLEEGNKTLMRKYLTETSNME</sequence>
<dbReference type="InParanoid" id="A0A7I4FIB9"/>
<proteinExistence type="predicted"/>
<gene>
    <name evidence="4" type="primary">LOC112277311</name>
</gene>
<dbReference type="GO" id="GO:0110102">
    <property type="term" value="P:ribulose bisphosphate carboxylase complex assembly"/>
    <property type="evidence" value="ECO:0007669"/>
    <property type="project" value="InterPro"/>
</dbReference>
<dbReference type="PANTHER" id="PTHR33791">
    <property type="entry name" value="CHAPERONIN-LIKE RBCX PROTEIN 1, CHLOROPLASTIC"/>
    <property type="match status" value="1"/>
</dbReference>
<dbReference type="Gene3D" id="1.10.1200.210">
    <property type="entry name" value="Chaperonin-like RbcX"/>
    <property type="match status" value="1"/>
</dbReference>
<evidence type="ECO:0000256" key="1">
    <source>
        <dbReference type="ARBA" id="ARBA00022531"/>
    </source>
</evidence>
<reference evidence="4 5" key="2">
    <citation type="journal article" date="2018" name="Plant J.">
        <title>The Physcomitrella patens chromosome-scale assembly reveals moss genome structure and evolution.</title>
        <authorList>
            <person name="Lang D."/>
            <person name="Ullrich K.K."/>
            <person name="Murat F."/>
            <person name="Fuchs J."/>
            <person name="Jenkins J."/>
            <person name="Haas F.B."/>
            <person name="Piednoel M."/>
            <person name="Gundlach H."/>
            <person name="Van Bel M."/>
            <person name="Meyberg R."/>
            <person name="Vives C."/>
            <person name="Morata J."/>
            <person name="Symeonidi A."/>
            <person name="Hiss M."/>
            <person name="Muchero W."/>
            <person name="Kamisugi Y."/>
            <person name="Saleh O."/>
            <person name="Blanc G."/>
            <person name="Decker E.L."/>
            <person name="van Gessel N."/>
            <person name="Grimwood J."/>
            <person name="Hayes R.D."/>
            <person name="Graham S.W."/>
            <person name="Gunter L.E."/>
            <person name="McDaniel S.F."/>
            <person name="Hoernstein S.N.W."/>
            <person name="Larsson A."/>
            <person name="Li F.W."/>
            <person name="Perroud P.F."/>
            <person name="Phillips J."/>
            <person name="Ranjan P."/>
            <person name="Rokshar D.S."/>
            <person name="Rothfels C.J."/>
            <person name="Schneider L."/>
            <person name="Shu S."/>
            <person name="Stevenson D.W."/>
            <person name="Thummler F."/>
            <person name="Tillich M."/>
            <person name="Villarreal Aguilar J.C."/>
            <person name="Widiez T."/>
            <person name="Wong G.K."/>
            <person name="Wymore A."/>
            <person name="Zhang Y."/>
            <person name="Zimmer A.D."/>
            <person name="Quatrano R.S."/>
            <person name="Mayer K.F.X."/>
            <person name="Goodstein D."/>
            <person name="Casacuberta J.M."/>
            <person name="Vandepoele K."/>
            <person name="Reski R."/>
            <person name="Cuming A.C."/>
            <person name="Tuskan G.A."/>
            <person name="Maumus F."/>
            <person name="Salse J."/>
            <person name="Schmutz J."/>
            <person name="Rensing S.A."/>
        </authorList>
    </citation>
    <scope>NUCLEOTIDE SEQUENCE [LARGE SCALE GENOMIC DNA]</scope>
    <source>
        <strain evidence="4 5">cv. Gransden 2004</strain>
    </source>
</reference>
<dbReference type="Pfam" id="PF02341">
    <property type="entry name" value="RbcX"/>
    <property type="match status" value="1"/>
</dbReference>
<keyword evidence="3" id="KW-0120">Carbon dioxide fixation</keyword>
<dbReference type="GO" id="GO:0015979">
    <property type="term" value="P:photosynthesis"/>
    <property type="evidence" value="ECO:0007669"/>
    <property type="project" value="UniProtKB-KW"/>
</dbReference>
<reference evidence="4 5" key="1">
    <citation type="journal article" date="2008" name="Science">
        <title>The Physcomitrella genome reveals evolutionary insights into the conquest of land by plants.</title>
        <authorList>
            <person name="Rensing S."/>
            <person name="Lang D."/>
            <person name="Zimmer A."/>
            <person name="Terry A."/>
            <person name="Salamov A."/>
            <person name="Shapiro H."/>
            <person name="Nishiyama T."/>
            <person name="Perroud P.-F."/>
            <person name="Lindquist E."/>
            <person name="Kamisugi Y."/>
            <person name="Tanahashi T."/>
            <person name="Sakakibara K."/>
            <person name="Fujita T."/>
            <person name="Oishi K."/>
            <person name="Shin-I T."/>
            <person name="Kuroki Y."/>
            <person name="Toyoda A."/>
            <person name="Suzuki Y."/>
            <person name="Hashimoto A."/>
            <person name="Yamaguchi K."/>
            <person name="Sugano A."/>
            <person name="Kohara Y."/>
            <person name="Fujiyama A."/>
            <person name="Anterola A."/>
            <person name="Aoki S."/>
            <person name="Ashton N."/>
            <person name="Barbazuk W.B."/>
            <person name="Barker E."/>
            <person name="Bennetzen J."/>
            <person name="Bezanilla M."/>
            <person name="Blankenship R."/>
            <person name="Cho S.H."/>
            <person name="Dutcher S."/>
            <person name="Estelle M."/>
            <person name="Fawcett J.A."/>
            <person name="Gundlach H."/>
            <person name="Hanada K."/>
            <person name="Heyl A."/>
            <person name="Hicks K.A."/>
            <person name="Hugh J."/>
            <person name="Lohr M."/>
            <person name="Mayer K."/>
            <person name="Melkozernov A."/>
            <person name="Murata T."/>
            <person name="Nelson D."/>
            <person name="Pils B."/>
            <person name="Prigge M."/>
            <person name="Reiss B."/>
            <person name="Renner T."/>
            <person name="Rombauts S."/>
            <person name="Rushton P."/>
            <person name="Sanderfoot A."/>
            <person name="Schween G."/>
            <person name="Shiu S.-H."/>
            <person name="Stueber K."/>
            <person name="Theodoulou F.L."/>
            <person name="Tu H."/>
            <person name="Van de Peer Y."/>
            <person name="Verrier P.J."/>
            <person name="Waters E."/>
            <person name="Wood A."/>
            <person name="Yang L."/>
            <person name="Cove D."/>
            <person name="Cuming A."/>
            <person name="Hasebe M."/>
            <person name="Lucas S."/>
            <person name="Mishler D.B."/>
            <person name="Reski R."/>
            <person name="Grigoriev I."/>
            <person name="Quatrano R.S."/>
            <person name="Boore J.L."/>
        </authorList>
    </citation>
    <scope>NUCLEOTIDE SEQUENCE [LARGE SCALE GENOMIC DNA]</scope>
    <source>
        <strain evidence="4 5">cv. Gransden 2004</strain>
    </source>
</reference>
<evidence type="ECO:0000256" key="3">
    <source>
        <dbReference type="ARBA" id="ARBA00023300"/>
    </source>
</evidence>
<dbReference type="GO" id="GO:0015977">
    <property type="term" value="P:carbon fixation"/>
    <property type="evidence" value="ECO:0007669"/>
    <property type="project" value="UniProtKB-KW"/>
</dbReference>
<organism evidence="4 5">
    <name type="scientific">Physcomitrium patens</name>
    <name type="common">Spreading-leaved earth moss</name>
    <name type="synonym">Physcomitrella patens</name>
    <dbReference type="NCBI Taxonomy" id="3218"/>
    <lineage>
        <taxon>Eukaryota</taxon>
        <taxon>Viridiplantae</taxon>
        <taxon>Streptophyta</taxon>
        <taxon>Embryophyta</taxon>
        <taxon>Bryophyta</taxon>
        <taxon>Bryophytina</taxon>
        <taxon>Bryopsida</taxon>
        <taxon>Funariidae</taxon>
        <taxon>Funariales</taxon>
        <taxon>Funariaceae</taxon>
        <taxon>Physcomitrium</taxon>
    </lineage>
</organism>
<name>A0A7I4FIB9_PHYPA</name>
<protein>
    <recommendedName>
        <fullName evidence="6">Chaperonin-like RBCX protein 1, chloroplastic</fullName>
    </recommendedName>
</protein>
<dbReference type="SUPFAM" id="SSF158615">
    <property type="entry name" value="RbcX-like"/>
    <property type="match status" value="1"/>
</dbReference>
<dbReference type="Gramene" id="Pp3c25_6660V3.4">
    <property type="protein sequence ID" value="Pp3c25_6660V3.4"/>
    <property type="gene ID" value="Pp3c25_6660"/>
</dbReference>
<dbReference type="PANTHER" id="PTHR33791:SF12">
    <property type="entry name" value="CHAPERONIN-LIKE RBCX PROTEIN 1, CHLOROPLASTIC"/>
    <property type="match status" value="1"/>
</dbReference>
<keyword evidence="1" id="KW-0602">Photosynthesis</keyword>
<dbReference type="Proteomes" id="UP000006727">
    <property type="component" value="Chromosome 25"/>
</dbReference>
<dbReference type="InterPro" id="IPR003435">
    <property type="entry name" value="Chaperonin_RcbX"/>
</dbReference>
<reference evidence="4" key="3">
    <citation type="submission" date="2020-12" db="UniProtKB">
        <authorList>
            <consortium name="EnsemblPlants"/>
        </authorList>
    </citation>
    <scope>IDENTIFICATION</scope>
</reference>
<evidence type="ECO:0000256" key="2">
    <source>
        <dbReference type="ARBA" id="ARBA00023186"/>
    </source>
</evidence>
<keyword evidence="5" id="KW-1185">Reference proteome</keyword>
<evidence type="ECO:0008006" key="6">
    <source>
        <dbReference type="Google" id="ProtNLM"/>
    </source>
</evidence>
<evidence type="ECO:0000313" key="5">
    <source>
        <dbReference type="Proteomes" id="UP000006727"/>
    </source>
</evidence>
<dbReference type="EnsemblPlants" id="Pp3c25_6660V3.4">
    <property type="protein sequence ID" value="Pp3c25_6660V3.4"/>
    <property type="gene ID" value="Pp3c25_6660"/>
</dbReference>
<keyword evidence="2" id="KW-0143">Chaperone</keyword>
<dbReference type="EMBL" id="ABEU02000025">
    <property type="status" value="NOT_ANNOTATED_CDS"/>
    <property type="molecule type" value="Genomic_DNA"/>
</dbReference>
<dbReference type="AlphaFoldDB" id="A0A7I4FIB9"/>
<evidence type="ECO:0000313" key="4">
    <source>
        <dbReference type="EnsemblPlants" id="Pp3c25_6660V3.4"/>
    </source>
</evidence>
<accession>A0A7I4FIB9</accession>
<dbReference type="FunCoup" id="A0A7I4FIB9">
    <property type="interactions" value="780"/>
</dbReference>